<sequence>MEVTYTRESAIVCGSNLDYGVRTSMVFGDSMSRRKGLARASGSEKAMVLKWLKRRSFKHGT</sequence>
<dbReference type="Proteomes" id="UP000008694">
    <property type="component" value="Unassembled WGS sequence"/>
</dbReference>
<keyword evidence="2" id="KW-1185">Reference proteome</keyword>
<proteinExistence type="predicted"/>
<dbReference type="AlphaFoldDB" id="D7MRG7"/>
<evidence type="ECO:0000313" key="2">
    <source>
        <dbReference type="Proteomes" id="UP000008694"/>
    </source>
</evidence>
<protein>
    <submittedName>
        <fullName evidence="1">Predicted protein</fullName>
    </submittedName>
</protein>
<gene>
    <name evidence="1" type="ORF">ARALYDRAFT_683979</name>
</gene>
<dbReference type="HOGENOM" id="CLU_2925746_0_0_1"/>
<accession>D7MRG7</accession>
<dbReference type="EMBL" id="GL348720">
    <property type="protein sequence ID" value="EFH40002.1"/>
    <property type="molecule type" value="Genomic_DNA"/>
</dbReference>
<evidence type="ECO:0000313" key="1">
    <source>
        <dbReference type="EMBL" id="EFH40002.1"/>
    </source>
</evidence>
<dbReference type="Gramene" id="Al_scaffold_0008_799">
    <property type="protein sequence ID" value="Al_scaffold_0008_799"/>
    <property type="gene ID" value="Al_scaffold_0008_799"/>
</dbReference>
<name>D7MRG7_ARALL</name>
<reference evidence="2" key="1">
    <citation type="journal article" date="2011" name="Nat. Genet.">
        <title>The Arabidopsis lyrata genome sequence and the basis of rapid genome size change.</title>
        <authorList>
            <person name="Hu T.T."/>
            <person name="Pattyn P."/>
            <person name="Bakker E.G."/>
            <person name="Cao J."/>
            <person name="Cheng J.-F."/>
            <person name="Clark R.M."/>
            <person name="Fahlgren N."/>
            <person name="Fawcett J.A."/>
            <person name="Grimwood J."/>
            <person name="Gundlach H."/>
            <person name="Haberer G."/>
            <person name="Hollister J.D."/>
            <person name="Ossowski S."/>
            <person name="Ottilar R.P."/>
            <person name="Salamov A.A."/>
            <person name="Schneeberger K."/>
            <person name="Spannagl M."/>
            <person name="Wang X."/>
            <person name="Yang L."/>
            <person name="Nasrallah M.E."/>
            <person name="Bergelson J."/>
            <person name="Carrington J.C."/>
            <person name="Gaut B.S."/>
            <person name="Schmutz J."/>
            <person name="Mayer K.F.X."/>
            <person name="Van de Peer Y."/>
            <person name="Grigoriev I.V."/>
            <person name="Nordborg M."/>
            <person name="Weigel D."/>
            <person name="Guo Y.-L."/>
        </authorList>
    </citation>
    <scope>NUCLEOTIDE SEQUENCE [LARGE SCALE GENOMIC DNA]</scope>
    <source>
        <strain evidence="2">cv. MN47</strain>
    </source>
</reference>
<organism evidence="2">
    <name type="scientific">Arabidopsis lyrata subsp. lyrata</name>
    <name type="common">Lyre-leaved rock-cress</name>
    <dbReference type="NCBI Taxonomy" id="81972"/>
    <lineage>
        <taxon>Eukaryota</taxon>
        <taxon>Viridiplantae</taxon>
        <taxon>Streptophyta</taxon>
        <taxon>Embryophyta</taxon>
        <taxon>Tracheophyta</taxon>
        <taxon>Spermatophyta</taxon>
        <taxon>Magnoliopsida</taxon>
        <taxon>eudicotyledons</taxon>
        <taxon>Gunneridae</taxon>
        <taxon>Pentapetalae</taxon>
        <taxon>rosids</taxon>
        <taxon>malvids</taxon>
        <taxon>Brassicales</taxon>
        <taxon>Brassicaceae</taxon>
        <taxon>Camelineae</taxon>
        <taxon>Arabidopsis</taxon>
    </lineage>
</organism>